<keyword evidence="10 15" id="KW-0408">Iron</keyword>
<dbReference type="EC" id="1.3.98.3" evidence="15"/>
<feature type="domain" description="Radical SAM core" evidence="16">
    <location>
        <begin position="54"/>
        <end position="288"/>
    </location>
</feature>
<keyword evidence="11 15" id="KW-0411">Iron-sulfur</keyword>
<comment type="subunit">
    <text evidence="4">Monomer.</text>
</comment>
<dbReference type="InterPro" id="IPR004558">
    <property type="entry name" value="Coprogen_oxidase_HemN"/>
</dbReference>
<dbReference type="SFLD" id="SFLDS00029">
    <property type="entry name" value="Radical_SAM"/>
    <property type="match status" value="1"/>
</dbReference>
<sequence length="470" mass="54396">MFTYKNTAVDFDRPLVEKLFKNGPRYTSYPTVERFDKQFGPKQYLRALHQRQAGALSRPLSLYVHIPFCDTVCYYCGCNKIVTKNVATADEYVAYLGRELDLIGNHLKGQHQLAQLHFGGGTPTFLTATQLTQILEHIQRHFQLSERGEYSIEIDPRQISVETVYRLRELGFNRLSVGVQDFDESVQKAVNRVQSVEHTRAIIEAARAAKFHSVNVDLIYGLPHQSLASMQKTLQTVIELDPDRLAFYQYAHMPHMFMPQRRIDDAHLPSSKEKMDILQWAVNWLTEQDYVFIGMDHFAKPTDELAVAFQQGRLQRNFQGYSTHGDCDLVGVGVSSIGKIGASYVQNEKDLQQYYQSIDEGRLPTMRGFLLTPDDILRRGVIHTLMCQSSLLFEPFEEQYGILFQQYFAEEWPELLQQEEQGLIRIDRDGLDVTPKGRFLIRNVAMVFDRYLRHFNTHPINLSRRYSSTY</sequence>
<dbReference type="SFLD" id="SFLDG01065">
    <property type="entry name" value="anaerobic_coproporphyrinogen-I"/>
    <property type="match status" value="1"/>
</dbReference>
<evidence type="ECO:0000256" key="3">
    <source>
        <dbReference type="ARBA" id="ARBA00005493"/>
    </source>
</evidence>
<dbReference type="InterPro" id="IPR010723">
    <property type="entry name" value="HemN_C"/>
</dbReference>
<gene>
    <name evidence="17" type="primary">hemN</name>
    <name evidence="17" type="ORF">LVJ81_09930</name>
</gene>
<evidence type="ECO:0000256" key="2">
    <source>
        <dbReference type="ARBA" id="ARBA00004785"/>
    </source>
</evidence>
<dbReference type="SMART" id="SM00729">
    <property type="entry name" value="Elp3"/>
    <property type="match status" value="1"/>
</dbReference>
<evidence type="ECO:0000313" key="18">
    <source>
        <dbReference type="Proteomes" id="UP000832034"/>
    </source>
</evidence>
<dbReference type="SUPFAM" id="SSF102114">
    <property type="entry name" value="Radical SAM enzymes"/>
    <property type="match status" value="1"/>
</dbReference>
<keyword evidence="6 15" id="KW-0963">Cytoplasm</keyword>
<evidence type="ECO:0000256" key="9">
    <source>
        <dbReference type="ARBA" id="ARBA00023002"/>
    </source>
</evidence>
<comment type="pathway">
    <text evidence="2 15">Porphyrin-containing compound metabolism; protoporphyrin-IX biosynthesis; protoporphyrinogen-IX from coproporphyrinogen-III (AdoMet route): step 1/1.</text>
</comment>
<name>A0ABY4E855_VITST</name>
<evidence type="ECO:0000256" key="5">
    <source>
        <dbReference type="ARBA" id="ARBA00022485"/>
    </source>
</evidence>
<keyword evidence="7 15" id="KW-0949">S-adenosyl-L-methionine</keyword>
<dbReference type="InterPro" id="IPR058240">
    <property type="entry name" value="rSAM_sf"/>
</dbReference>
<reference evidence="17" key="2">
    <citation type="journal article" date="2022" name="Res Sq">
        <title>Evolution of multicellular longitudinally dividing oral cavity symbionts (Neisseriaceae).</title>
        <authorList>
            <person name="Nyongesa S."/>
            <person name="Weber P."/>
            <person name="Bernet E."/>
            <person name="Pullido F."/>
            <person name="Nieckarz M."/>
            <person name="Delaby M."/>
            <person name="Nieves C."/>
            <person name="Viehboeck T."/>
            <person name="Krause N."/>
            <person name="Rivera-Millot A."/>
            <person name="Nakamura A."/>
            <person name="Vischer N."/>
            <person name="VanNieuwenhze M."/>
            <person name="Brun Y."/>
            <person name="Cava F."/>
            <person name="Bulgheresi S."/>
            <person name="Veyrier F."/>
        </authorList>
    </citation>
    <scope>NUCLEOTIDE SEQUENCE</scope>
    <source>
        <strain evidence="17">SAG 1488-6</strain>
    </source>
</reference>
<evidence type="ECO:0000256" key="7">
    <source>
        <dbReference type="ARBA" id="ARBA00022691"/>
    </source>
</evidence>
<keyword evidence="5 15" id="KW-0004">4Fe-4S</keyword>
<dbReference type="Pfam" id="PF06969">
    <property type="entry name" value="HemN_C"/>
    <property type="match status" value="1"/>
</dbReference>
<evidence type="ECO:0000256" key="8">
    <source>
        <dbReference type="ARBA" id="ARBA00022723"/>
    </source>
</evidence>
<comment type="cofactor">
    <cofactor evidence="15">
        <name>[4Fe-4S] cluster</name>
        <dbReference type="ChEBI" id="CHEBI:49883"/>
    </cofactor>
    <text evidence="15">Binds 1 [4Fe-4S] cluster. The cluster is coordinated with 3 cysteines and an exchangeable S-adenosyl-L-methionine.</text>
</comment>
<dbReference type="GO" id="GO:0051989">
    <property type="term" value="F:coproporphyrinogen dehydrogenase activity"/>
    <property type="evidence" value="ECO:0007669"/>
    <property type="project" value="UniProtKB-EC"/>
</dbReference>
<dbReference type="Pfam" id="PF04055">
    <property type="entry name" value="Radical_SAM"/>
    <property type="match status" value="1"/>
</dbReference>
<evidence type="ECO:0000256" key="11">
    <source>
        <dbReference type="ARBA" id="ARBA00023014"/>
    </source>
</evidence>
<dbReference type="PROSITE" id="PS51918">
    <property type="entry name" value="RADICAL_SAM"/>
    <property type="match status" value="1"/>
</dbReference>
<dbReference type="PANTHER" id="PTHR13932">
    <property type="entry name" value="COPROPORPHYRINIGEN III OXIDASE"/>
    <property type="match status" value="1"/>
</dbReference>
<dbReference type="RefSeq" id="WP_019957308.1">
    <property type="nucleotide sequence ID" value="NZ_CP091512.1"/>
</dbReference>
<dbReference type="PANTHER" id="PTHR13932:SF6">
    <property type="entry name" value="OXYGEN-INDEPENDENT COPROPORPHYRINOGEN III OXIDASE"/>
    <property type="match status" value="1"/>
</dbReference>
<keyword evidence="18" id="KW-1185">Reference proteome</keyword>
<keyword evidence="12 15" id="KW-0627">Porphyrin biosynthesis</keyword>
<dbReference type="Gene3D" id="3.80.30.20">
    <property type="entry name" value="tm_1862 like domain"/>
    <property type="match status" value="1"/>
</dbReference>
<organism evidence="17 18">
    <name type="scientific">Vitreoscilla stercoraria</name>
    <dbReference type="NCBI Taxonomy" id="61"/>
    <lineage>
        <taxon>Bacteria</taxon>
        <taxon>Pseudomonadati</taxon>
        <taxon>Pseudomonadota</taxon>
        <taxon>Betaproteobacteria</taxon>
        <taxon>Neisseriales</taxon>
        <taxon>Neisseriaceae</taxon>
        <taxon>Vitreoscilla</taxon>
    </lineage>
</organism>
<keyword evidence="8 15" id="KW-0479">Metal-binding</keyword>
<protein>
    <recommendedName>
        <fullName evidence="15">Coproporphyrinogen-III oxidase</fullName>
        <ecNumber evidence="15">1.3.98.3</ecNumber>
    </recommendedName>
</protein>
<evidence type="ECO:0000256" key="10">
    <source>
        <dbReference type="ARBA" id="ARBA00023004"/>
    </source>
</evidence>
<evidence type="ECO:0000256" key="12">
    <source>
        <dbReference type="ARBA" id="ARBA00023244"/>
    </source>
</evidence>
<evidence type="ECO:0000256" key="15">
    <source>
        <dbReference type="PIRNR" id="PIRNR000167"/>
    </source>
</evidence>
<comment type="similarity">
    <text evidence="3 15">Belongs to the anaerobic coproporphyrinogen-III oxidase family.</text>
</comment>
<evidence type="ECO:0000256" key="13">
    <source>
        <dbReference type="ARBA" id="ARBA00024295"/>
    </source>
</evidence>
<dbReference type="EMBL" id="CP091512">
    <property type="protein sequence ID" value="UOO91946.1"/>
    <property type="molecule type" value="Genomic_DNA"/>
</dbReference>
<dbReference type="InterPro" id="IPR006638">
    <property type="entry name" value="Elp3/MiaA/NifB-like_rSAM"/>
</dbReference>
<evidence type="ECO:0000256" key="6">
    <source>
        <dbReference type="ARBA" id="ARBA00022490"/>
    </source>
</evidence>
<evidence type="ECO:0000256" key="1">
    <source>
        <dbReference type="ARBA" id="ARBA00004496"/>
    </source>
</evidence>
<dbReference type="PIRSF" id="PIRSF000167">
    <property type="entry name" value="HemN"/>
    <property type="match status" value="1"/>
</dbReference>
<proteinExistence type="inferred from homology"/>
<reference evidence="17" key="1">
    <citation type="submission" date="2021-12" db="EMBL/GenBank/DDBJ databases">
        <authorList>
            <person name="Veyrier F.J."/>
        </authorList>
    </citation>
    <scope>NUCLEOTIDE SEQUENCE</scope>
    <source>
        <strain evidence="17">SAG 1488-6</strain>
    </source>
</reference>
<evidence type="ECO:0000256" key="4">
    <source>
        <dbReference type="ARBA" id="ARBA00011245"/>
    </source>
</evidence>
<dbReference type="Proteomes" id="UP000832034">
    <property type="component" value="Chromosome"/>
</dbReference>
<comment type="function">
    <text evidence="13">Involved in the heme biosynthesis. Catalyzes the anaerobic oxidative decarboxylation of propionate groups of rings A and B of coproporphyrinogen III to yield the vinyl groups in protoporphyrinogen IX.</text>
</comment>
<dbReference type="InterPro" id="IPR023404">
    <property type="entry name" value="rSAM_horseshoe"/>
</dbReference>
<evidence type="ECO:0000313" key="17">
    <source>
        <dbReference type="EMBL" id="UOO91946.1"/>
    </source>
</evidence>
<dbReference type="InterPro" id="IPR034505">
    <property type="entry name" value="Coproporphyrinogen-III_oxidase"/>
</dbReference>
<comment type="subcellular location">
    <subcellularLocation>
        <location evidence="1 15">Cytoplasm</location>
    </subcellularLocation>
</comment>
<dbReference type="InterPro" id="IPR007197">
    <property type="entry name" value="rSAM"/>
</dbReference>
<dbReference type="Gene3D" id="1.10.10.920">
    <property type="match status" value="1"/>
</dbReference>
<dbReference type="CDD" id="cd01335">
    <property type="entry name" value="Radical_SAM"/>
    <property type="match status" value="1"/>
</dbReference>
<evidence type="ECO:0000256" key="14">
    <source>
        <dbReference type="ARBA" id="ARBA00048321"/>
    </source>
</evidence>
<accession>A0ABY4E855</accession>
<dbReference type="NCBIfam" id="TIGR00538">
    <property type="entry name" value="hemN"/>
    <property type="match status" value="1"/>
</dbReference>
<evidence type="ECO:0000259" key="16">
    <source>
        <dbReference type="PROSITE" id="PS51918"/>
    </source>
</evidence>
<comment type="catalytic activity">
    <reaction evidence="14 15">
        <text>coproporphyrinogen III + 2 S-adenosyl-L-methionine = protoporphyrinogen IX + 2 5'-deoxyadenosine + 2 L-methionine + 2 CO2</text>
        <dbReference type="Rhea" id="RHEA:15425"/>
        <dbReference type="ChEBI" id="CHEBI:16526"/>
        <dbReference type="ChEBI" id="CHEBI:17319"/>
        <dbReference type="ChEBI" id="CHEBI:57307"/>
        <dbReference type="ChEBI" id="CHEBI:57309"/>
        <dbReference type="ChEBI" id="CHEBI:57844"/>
        <dbReference type="ChEBI" id="CHEBI:59789"/>
        <dbReference type="EC" id="1.3.98.3"/>
    </reaction>
</comment>
<keyword evidence="9 15" id="KW-0560">Oxidoreductase</keyword>